<accession>A0A4Q9PAI9</accession>
<keyword evidence="2" id="KW-1185">Reference proteome</keyword>
<reference evidence="1 2" key="1">
    <citation type="submission" date="2019-01" db="EMBL/GenBank/DDBJ databases">
        <title>Draft genome sequences of three monokaryotic isolates of the white-rot basidiomycete fungus Dichomitus squalens.</title>
        <authorList>
            <consortium name="DOE Joint Genome Institute"/>
            <person name="Lopez S.C."/>
            <person name="Andreopoulos B."/>
            <person name="Pangilinan J."/>
            <person name="Lipzen A."/>
            <person name="Riley R."/>
            <person name="Ahrendt S."/>
            <person name="Ng V."/>
            <person name="Barry K."/>
            <person name="Daum C."/>
            <person name="Grigoriev I.V."/>
            <person name="Hilden K.S."/>
            <person name="Makela M.R."/>
            <person name="de Vries R.P."/>
        </authorList>
    </citation>
    <scope>NUCLEOTIDE SEQUENCE [LARGE SCALE GENOMIC DNA]</scope>
    <source>
        <strain evidence="1 2">CBS 464.89</strain>
    </source>
</reference>
<proteinExistence type="predicted"/>
<organism evidence="1 2">
    <name type="scientific">Dichomitus squalens</name>
    <dbReference type="NCBI Taxonomy" id="114155"/>
    <lineage>
        <taxon>Eukaryota</taxon>
        <taxon>Fungi</taxon>
        <taxon>Dikarya</taxon>
        <taxon>Basidiomycota</taxon>
        <taxon>Agaricomycotina</taxon>
        <taxon>Agaricomycetes</taxon>
        <taxon>Polyporales</taxon>
        <taxon>Polyporaceae</taxon>
        <taxon>Dichomitus</taxon>
    </lineage>
</organism>
<sequence length="171" mass="19133">MYGGTSYGVAASVLSLGVNLFATIMVAYKAWRSRKFLRKFMVSGNRTTQVERLFSILMRNGRDSFCSLQILVVIWQFSSYVLTYSNSTFYEQFGQFISGGLVPFIAIYPAVVIILIAQNRSHMVKALGGAAINTPEPSRLDSIWLSDATVLRIARQGDYVRDGSEESNIHR</sequence>
<dbReference type="AlphaFoldDB" id="A0A4Q9PAI9"/>
<evidence type="ECO:0000313" key="2">
    <source>
        <dbReference type="Proteomes" id="UP000292082"/>
    </source>
</evidence>
<dbReference type="Proteomes" id="UP000292082">
    <property type="component" value="Unassembled WGS sequence"/>
</dbReference>
<evidence type="ECO:0000313" key="1">
    <source>
        <dbReference type="EMBL" id="TBU51699.1"/>
    </source>
</evidence>
<dbReference type="EMBL" id="ML145292">
    <property type="protein sequence ID" value="TBU51699.1"/>
    <property type="molecule type" value="Genomic_DNA"/>
</dbReference>
<protein>
    <submittedName>
        <fullName evidence="1">Uncharacterized protein</fullName>
    </submittedName>
</protein>
<gene>
    <name evidence="1" type="ORF">BD310DRAFT_1003661</name>
</gene>
<name>A0A4Q9PAI9_9APHY</name>